<dbReference type="Gene3D" id="3.10.20.90">
    <property type="entry name" value="Phosphatidylinositol 3-kinase Catalytic Subunit, Chain A, domain 1"/>
    <property type="match status" value="1"/>
</dbReference>
<evidence type="ECO:0000313" key="1">
    <source>
        <dbReference type="EMBL" id="PIO77694.1"/>
    </source>
</evidence>
<proteinExistence type="predicted"/>
<gene>
    <name evidence="1" type="ORF">TELCIR_00181</name>
</gene>
<keyword evidence="2" id="KW-1185">Reference proteome</keyword>
<organism evidence="1 2">
    <name type="scientific">Teladorsagia circumcincta</name>
    <name type="common">Brown stomach worm</name>
    <name type="synonym">Ostertagia circumcincta</name>
    <dbReference type="NCBI Taxonomy" id="45464"/>
    <lineage>
        <taxon>Eukaryota</taxon>
        <taxon>Metazoa</taxon>
        <taxon>Ecdysozoa</taxon>
        <taxon>Nematoda</taxon>
        <taxon>Chromadorea</taxon>
        <taxon>Rhabditida</taxon>
        <taxon>Rhabditina</taxon>
        <taxon>Rhabditomorpha</taxon>
        <taxon>Strongyloidea</taxon>
        <taxon>Trichostrongylidae</taxon>
        <taxon>Teladorsagia</taxon>
    </lineage>
</organism>
<dbReference type="Proteomes" id="UP000230423">
    <property type="component" value="Unassembled WGS sequence"/>
</dbReference>
<sequence length="93" mass="10422">MVTGPNLSSAVKIQIVNKQQNEVHDGHVTEKEYAPDLLSLPADPSRMQFIWKKGAMTEVYALEISSNVSEFPYEKKYPSSLTLGELKAWPSII</sequence>
<name>A0A2G9V5D1_TELCI</name>
<dbReference type="AlphaFoldDB" id="A0A2G9V5D1"/>
<evidence type="ECO:0000313" key="2">
    <source>
        <dbReference type="Proteomes" id="UP000230423"/>
    </source>
</evidence>
<reference evidence="1 2" key="1">
    <citation type="submission" date="2015-09" db="EMBL/GenBank/DDBJ databases">
        <title>Draft genome of the parasitic nematode Teladorsagia circumcincta isolate WARC Sus (inbred).</title>
        <authorList>
            <person name="Mitreva M."/>
        </authorList>
    </citation>
    <scope>NUCLEOTIDE SEQUENCE [LARGE SCALE GENOMIC DNA]</scope>
    <source>
        <strain evidence="1 2">S</strain>
    </source>
</reference>
<protein>
    <submittedName>
        <fullName evidence="1">Uncharacterized protein</fullName>
    </submittedName>
</protein>
<dbReference type="EMBL" id="KZ344989">
    <property type="protein sequence ID" value="PIO77694.1"/>
    <property type="molecule type" value="Genomic_DNA"/>
</dbReference>
<accession>A0A2G9V5D1</accession>